<gene>
    <name evidence="1" type="ORF">C6P64_15860</name>
</gene>
<dbReference type="AlphaFoldDB" id="A0A2S9K179"/>
<evidence type="ECO:0000313" key="1">
    <source>
        <dbReference type="EMBL" id="PRD64137.1"/>
    </source>
</evidence>
<comment type="caution">
    <text evidence="1">The sequence shown here is derived from an EMBL/GenBank/DDBJ whole genome shotgun (WGS) entry which is preliminary data.</text>
</comment>
<dbReference type="EMBL" id="PVLQ01000088">
    <property type="protein sequence ID" value="PRD64137.1"/>
    <property type="molecule type" value="Genomic_DNA"/>
</dbReference>
<protein>
    <submittedName>
        <fullName evidence="1">Uncharacterized protein</fullName>
    </submittedName>
</protein>
<sequence>MIKIEVTGLKGLQAQFKDFSERRMNAALATGLTLAAKRVSQDWQGQINDKIDKPVARTRSASMFRGASANNLVAEVKLKDRMAGLAPAAYLAPQELAGSRLVKKFERSLIASGAMPRGYITVPGKHAQRDSYGNVSRALIIAVISQLGKDFSPGYQHVISKNADKRLASQAKRGRRYIVVRPNASRVSPGIYERMGDGSLKAVFLFHKDATYSKRLSLIERAQQLGNAVAVEEIDQALKKSLIRMQQTRGGGA</sequence>
<accession>A0A2S9K179</accession>
<dbReference type="OrthoDB" id="6871774at2"/>
<organism evidence="1 2">
    <name type="scientific">Malikia granosa</name>
    <dbReference type="NCBI Taxonomy" id="263067"/>
    <lineage>
        <taxon>Bacteria</taxon>
        <taxon>Pseudomonadati</taxon>
        <taxon>Pseudomonadota</taxon>
        <taxon>Betaproteobacteria</taxon>
        <taxon>Burkholderiales</taxon>
        <taxon>Comamonadaceae</taxon>
        <taxon>Malikia</taxon>
    </lineage>
</organism>
<name>A0A2S9K179_9BURK</name>
<dbReference type="Proteomes" id="UP000238589">
    <property type="component" value="Unassembled WGS sequence"/>
</dbReference>
<reference evidence="1 2" key="1">
    <citation type="submission" date="2018-03" db="EMBL/GenBank/DDBJ databases">
        <title>Comparative genomics illustrates the genes involved in a hyperalkaliphilic mechanisms of Serpentinomonas isolated from highly-alkaline calcium-rich serpentinized springs.</title>
        <authorList>
            <person name="Suzuki S."/>
            <person name="Ishii S."/>
            <person name="Walworth N."/>
            <person name="Bird L."/>
            <person name="Kuenen J.G."/>
            <person name="Nealson K.H."/>
        </authorList>
    </citation>
    <scope>NUCLEOTIDE SEQUENCE [LARGE SCALE GENOMIC DNA]</scope>
    <source>
        <strain evidence="1 2">P1</strain>
    </source>
</reference>
<evidence type="ECO:0000313" key="2">
    <source>
        <dbReference type="Proteomes" id="UP000238589"/>
    </source>
</evidence>
<dbReference type="RefSeq" id="WP_105749513.1">
    <property type="nucleotide sequence ID" value="NZ_PVLQ01000088.1"/>
</dbReference>
<proteinExistence type="predicted"/>
<keyword evidence="2" id="KW-1185">Reference proteome</keyword>